<feature type="transmembrane region" description="Helical" evidence="1">
    <location>
        <begin position="12"/>
        <end position="38"/>
    </location>
</feature>
<dbReference type="Proteomes" id="UP000255024">
    <property type="component" value="Unassembled WGS sequence"/>
</dbReference>
<dbReference type="InterPro" id="IPR000866">
    <property type="entry name" value="AhpC/TSA"/>
</dbReference>
<keyword evidence="5" id="KW-1185">Reference proteome</keyword>
<name>A0A378RME5_MYROD</name>
<feature type="domain" description="Thioredoxin" evidence="2">
    <location>
        <begin position="45"/>
        <end position="190"/>
    </location>
</feature>
<dbReference type="PROSITE" id="PS51352">
    <property type="entry name" value="THIOREDOXIN_2"/>
    <property type="match status" value="1"/>
</dbReference>
<evidence type="ECO:0000256" key="1">
    <source>
        <dbReference type="SAM" id="Phobius"/>
    </source>
</evidence>
<dbReference type="GeneID" id="93528460"/>
<evidence type="ECO:0000259" key="2">
    <source>
        <dbReference type="PROSITE" id="PS51352"/>
    </source>
</evidence>
<keyword evidence="1" id="KW-0472">Membrane</keyword>
<keyword evidence="1" id="KW-1133">Transmembrane helix</keyword>
<dbReference type="PANTHER" id="PTHR42852:SF13">
    <property type="entry name" value="PROTEIN DIPZ"/>
    <property type="match status" value="1"/>
</dbReference>
<sequence>MFNKGEKKKKGWIGNLVFILILFVLLFTPLGTTFKVWVNRLIAMSPSLEKQEDVEQVSLDGWTLLDEEGRVFDINQTKGKVVILNFWATWCPPCIAEKPSFQALYDDYKNSVVFLFVTTDTPEKVKAFKEKHGYTLPSYFQQDGPPAALYSTSLPASYVIDKHGNIVVKKFRAADWNSSKFRVTLDELIQAK</sequence>
<dbReference type="SUPFAM" id="SSF52833">
    <property type="entry name" value="Thioredoxin-like"/>
    <property type="match status" value="1"/>
</dbReference>
<dbReference type="PANTHER" id="PTHR42852">
    <property type="entry name" value="THIOL:DISULFIDE INTERCHANGE PROTEIN DSBE"/>
    <property type="match status" value="1"/>
</dbReference>
<dbReference type="InterPro" id="IPR050553">
    <property type="entry name" value="Thioredoxin_ResA/DsbE_sf"/>
</dbReference>
<dbReference type="Proteomes" id="UP000596202">
    <property type="component" value="Chromosome"/>
</dbReference>
<dbReference type="EMBL" id="CP068108">
    <property type="protein sequence ID" value="QQT99003.1"/>
    <property type="molecule type" value="Genomic_DNA"/>
</dbReference>
<dbReference type="GO" id="GO:0016209">
    <property type="term" value="F:antioxidant activity"/>
    <property type="evidence" value="ECO:0007669"/>
    <property type="project" value="InterPro"/>
</dbReference>
<dbReference type="CDD" id="cd02966">
    <property type="entry name" value="TlpA_like_family"/>
    <property type="match status" value="1"/>
</dbReference>
<protein>
    <submittedName>
        <fullName evidence="4">Thiol-disulfide oxidoreductase resA</fullName>
    </submittedName>
    <submittedName>
        <fullName evidence="3">TlpA family protein disulfide reductase</fullName>
    </submittedName>
</protein>
<reference evidence="3 6" key="2">
    <citation type="submission" date="2021-01" db="EMBL/GenBank/DDBJ databases">
        <title>FDA dAtabase for Regulatory Grade micrObial Sequences (FDA-ARGOS): Supporting development and validation of Infectious Disease Dx tests.</title>
        <authorList>
            <person name="Sproer C."/>
            <person name="Gronow S."/>
            <person name="Severitt S."/>
            <person name="Schroder I."/>
            <person name="Tallon L."/>
            <person name="Sadzewicz L."/>
            <person name="Zhao X."/>
            <person name="Boylan J."/>
            <person name="Ott S."/>
            <person name="Bowen H."/>
            <person name="Vavikolanu K."/>
            <person name="Mehta A."/>
            <person name="Aluvathingal J."/>
            <person name="Nadendla S."/>
            <person name="Lowell S."/>
            <person name="Myers T."/>
            <person name="Yan Y."/>
            <person name="Sichtig H."/>
        </authorList>
    </citation>
    <scope>NUCLEOTIDE SEQUENCE [LARGE SCALE GENOMIC DNA]</scope>
    <source>
        <strain evidence="3 6">FDAARGOS_1131</strain>
    </source>
</reference>
<evidence type="ECO:0000313" key="4">
    <source>
        <dbReference type="EMBL" id="STZ28144.1"/>
    </source>
</evidence>
<gene>
    <name evidence="4" type="primary">resA_2</name>
    <name evidence="3" type="ORF">I6I88_12370</name>
    <name evidence="4" type="ORF">NCTC11179_01685</name>
</gene>
<keyword evidence="1" id="KW-0812">Transmembrane</keyword>
<evidence type="ECO:0000313" key="6">
    <source>
        <dbReference type="Proteomes" id="UP000596202"/>
    </source>
</evidence>
<dbReference type="InterPro" id="IPR013766">
    <property type="entry name" value="Thioredoxin_domain"/>
</dbReference>
<dbReference type="AlphaFoldDB" id="A0A378RME5"/>
<dbReference type="RefSeq" id="WP_002986550.1">
    <property type="nucleotide sequence ID" value="NZ_CP068107.1"/>
</dbReference>
<accession>A0A378RME5</accession>
<organism evidence="4 5">
    <name type="scientific">Myroides odoratus</name>
    <name type="common">Flavobacterium odoratum</name>
    <dbReference type="NCBI Taxonomy" id="256"/>
    <lineage>
        <taxon>Bacteria</taxon>
        <taxon>Pseudomonadati</taxon>
        <taxon>Bacteroidota</taxon>
        <taxon>Flavobacteriia</taxon>
        <taxon>Flavobacteriales</taxon>
        <taxon>Flavobacteriaceae</taxon>
        <taxon>Myroides</taxon>
    </lineage>
</organism>
<dbReference type="Gene3D" id="3.40.30.10">
    <property type="entry name" value="Glutaredoxin"/>
    <property type="match status" value="1"/>
</dbReference>
<dbReference type="EMBL" id="UGQL01000001">
    <property type="protein sequence ID" value="STZ28144.1"/>
    <property type="molecule type" value="Genomic_DNA"/>
</dbReference>
<evidence type="ECO:0000313" key="3">
    <source>
        <dbReference type="EMBL" id="QQT99003.1"/>
    </source>
</evidence>
<dbReference type="Pfam" id="PF00578">
    <property type="entry name" value="AhpC-TSA"/>
    <property type="match status" value="1"/>
</dbReference>
<reference evidence="4 5" key="1">
    <citation type="submission" date="2018-06" db="EMBL/GenBank/DDBJ databases">
        <authorList>
            <consortium name="Pathogen Informatics"/>
            <person name="Doyle S."/>
        </authorList>
    </citation>
    <scope>NUCLEOTIDE SEQUENCE [LARGE SCALE GENOMIC DNA]</scope>
    <source>
        <strain evidence="4 5">NCTC11179</strain>
    </source>
</reference>
<dbReference type="OrthoDB" id="9815205at2"/>
<evidence type="ECO:0000313" key="5">
    <source>
        <dbReference type="Proteomes" id="UP000255024"/>
    </source>
</evidence>
<dbReference type="InterPro" id="IPR036249">
    <property type="entry name" value="Thioredoxin-like_sf"/>
</dbReference>
<dbReference type="GO" id="GO:0016491">
    <property type="term" value="F:oxidoreductase activity"/>
    <property type="evidence" value="ECO:0007669"/>
    <property type="project" value="InterPro"/>
</dbReference>
<proteinExistence type="predicted"/>